<dbReference type="Gene3D" id="1.20.1070.10">
    <property type="entry name" value="Rhodopsin 7-helix transmembrane proteins"/>
    <property type="match status" value="1"/>
</dbReference>
<feature type="transmembrane region" description="Helical" evidence="11">
    <location>
        <begin position="210"/>
        <end position="228"/>
    </location>
</feature>
<accession>A0A7R8X3W3</accession>
<evidence type="ECO:0000256" key="2">
    <source>
        <dbReference type="ARBA" id="ARBA00010663"/>
    </source>
</evidence>
<comment type="similarity">
    <text evidence="2 10">Belongs to the G-protein coupled receptor 1 family.</text>
</comment>
<dbReference type="EMBL" id="LR899521">
    <property type="protein sequence ID" value="CAD7240025.1"/>
    <property type="molecule type" value="Genomic_DNA"/>
</dbReference>
<dbReference type="OrthoDB" id="5981855at2759"/>
<evidence type="ECO:0000256" key="3">
    <source>
        <dbReference type="ARBA" id="ARBA00022475"/>
    </source>
</evidence>
<evidence type="ECO:0000256" key="7">
    <source>
        <dbReference type="ARBA" id="ARBA00023136"/>
    </source>
</evidence>
<feature type="transmembrane region" description="Helical" evidence="11">
    <location>
        <begin position="58"/>
        <end position="83"/>
    </location>
</feature>
<dbReference type="PANTHER" id="PTHR46925">
    <property type="entry name" value="G-PROTEIN COUPLED RECEPTOR TKR-1-RELATED"/>
    <property type="match status" value="1"/>
</dbReference>
<dbReference type="GO" id="GO:0005886">
    <property type="term" value="C:plasma membrane"/>
    <property type="evidence" value="ECO:0007669"/>
    <property type="project" value="UniProtKB-SubCell"/>
</dbReference>
<evidence type="ECO:0000259" key="12">
    <source>
        <dbReference type="PROSITE" id="PS50262"/>
    </source>
</evidence>
<dbReference type="PRINTS" id="PR00237">
    <property type="entry name" value="GPCRRHODOPSN"/>
</dbReference>
<dbReference type="AlphaFoldDB" id="A0A7R8X3W3"/>
<feature type="transmembrane region" description="Helical" evidence="11">
    <location>
        <begin position="158"/>
        <end position="189"/>
    </location>
</feature>
<evidence type="ECO:0000313" key="13">
    <source>
        <dbReference type="EMBL" id="CAD7240025.1"/>
    </source>
</evidence>
<evidence type="ECO:0000256" key="5">
    <source>
        <dbReference type="ARBA" id="ARBA00022989"/>
    </source>
</evidence>
<dbReference type="InterPro" id="IPR017452">
    <property type="entry name" value="GPCR_Rhodpsn_7TM"/>
</dbReference>
<feature type="transmembrane region" description="Helical" evidence="11">
    <location>
        <begin position="248"/>
        <end position="272"/>
    </location>
</feature>
<evidence type="ECO:0000256" key="6">
    <source>
        <dbReference type="ARBA" id="ARBA00023040"/>
    </source>
</evidence>
<reference evidence="13" key="1">
    <citation type="submission" date="2020-11" db="EMBL/GenBank/DDBJ databases">
        <authorList>
            <person name="Tran Van P."/>
        </authorList>
    </citation>
    <scope>NUCLEOTIDE SEQUENCE</scope>
</reference>
<dbReference type="PROSITE" id="PS50262">
    <property type="entry name" value="G_PROTEIN_RECEP_F1_2"/>
    <property type="match status" value="1"/>
</dbReference>
<keyword evidence="4 10" id="KW-0812">Transmembrane</keyword>
<keyword evidence="14" id="KW-1185">Reference proteome</keyword>
<gene>
    <name evidence="13" type="ORF">DSTB1V02_LOCUS63</name>
</gene>
<evidence type="ECO:0000256" key="4">
    <source>
        <dbReference type="ARBA" id="ARBA00022692"/>
    </source>
</evidence>
<name>A0A7R8X3W3_9CRUS</name>
<keyword evidence="3" id="KW-1003">Cell membrane</keyword>
<dbReference type="PROSITE" id="PS00237">
    <property type="entry name" value="G_PROTEIN_RECEP_F1_1"/>
    <property type="match status" value="1"/>
</dbReference>
<dbReference type="SUPFAM" id="SSF81321">
    <property type="entry name" value="Family A G protein-coupled receptor-like"/>
    <property type="match status" value="1"/>
</dbReference>
<keyword evidence="8 10" id="KW-0675">Receptor</keyword>
<evidence type="ECO:0000256" key="10">
    <source>
        <dbReference type="RuleBase" id="RU000688"/>
    </source>
</evidence>
<organism evidence="13">
    <name type="scientific">Darwinula stevensoni</name>
    <dbReference type="NCBI Taxonomy" id="69355"/>
    <lineage>
        <taxon>Eukaryota</taxon>
        <taxon>Metazoa</taxon>
        <taxon>Ecdysozoa</taxon>
        <taxon>Arthropoda</taxon>
        <taxon>Crustacea</taxon>
        <taxon>Oligostraca</taxon>
        <taxon>Ostracoda</taxon>
        <taxon>Podocopa</taxon>
        <taxon>Podocopida</taxon>
        <taxon>Darwinulocopina</taxon>
        <taxon>Darwinuloidea</taxon>
        <taxon>Darwinulidae</taxon>
        <taxon>Darwinula</taxon>
    </lineage>
</organism>
<evidence type="ECO:0000256" key="11">
    <source>
        <dbReference type="SAM" id="Phobius"/>
    </source>
</evidence>
<dbReference type="EMBL" id="CAJPEV010000004">
    <property type="protein sequence ID" value="CAG0878539.1"/>
    <property type="molecule type" value="Genomic_DNA"/>
</dbReference>
<dbReference type="PANTHER" id="PTHR46925:SF2">
    <property type="entry name" value="G-PROTEIN COUPLED RECEPTOR TKR-1-RELATED"/>
    <property type="match status" value="1"/>
</dbReference>
<dbReference type="Pfam" id="PF00001">
    <property type="entry name" value="7tm_1"/>
    <property type="match status" value="1"/>
</dbReference>
<sequence>MSLPKQHGASGSEALQALVDGFLADVVMWRLEYQISPRTTSFRILRLMSRSQWDWPFGNVYCSISNFIANVTVAASVFTLTAISADRCMAIVRPLRPRISKKCMGASIAGIWMASGLLAIPCLIYSRTIQFTYANNETRTMCYMEWPDGNPPSSYQDYVYNVVFLIVTYVVPGIAMSIFYGLIGMELCWSKTIGELTQRQLQNIQSKKKVVKMFLVIVLIFAVCWLPYHAHFLYAYHNQEVAKSTSVVHVYFVFYWLAMSNAMINPIVYYFMNAKYSLDVHYHFHLRGSQSIASH</sequence>
<keyword evidence="7 11" id="KW-0472">Membrane</keyword>
<dbReference type="Proteomes" id="UP000677054">
    <property type="component" value="Unassembled WGS sequence"/>
</dbReference>
<keyword evidence="6 10" id="KW-0297">G-protein coupled receptor</keyword>
<feature type="transmembrane region" description="Helical" evidence="11">
    <location>
        <begin position="104"/>
        <end position="126"/>
    </location>
</feature>
<evidence type="ECO:0000256" key="8">
    <source>
        <dbReference type="ARBA" id="ARBA00023170"/>
    </source>
</evidence>
<dbReference type="InterPro" id="IPR000276">
    <property type="entry name" value="GPCR_Rhodpsn"/>
</dbReference>
<evidence type="ECO:0000256" key="9">
    <source>
        <dbReference type="ARBA" id="ARBA00023224"/>
    </source>
</evidence>
<keyword evidence="9 10" id="KW-0807">Transducer</keyword>
<evidence type="ECO:0000256" key="1">
    <source>
        <dbReference type="ARBA" id="ARBA00004651"/>
    </source>
</evidence>
<evidence type="ECO:0000313" key="14">
    <source>
        <dbReference type="Proteomes" id="UP000677054"/>
    </source>
</evidence>
<keyword evidence="5 11" id="KW-1133">Transmembrane helix</keyword>
<proteinExistence type="inferred from homology"/>
<dbReference type="GO" id="GO:0004995">
    <property type="term" value="F:tachykinin receptor activity"/>
    <property type="evidence" value="ECO:0007669"/>
    <property type="project" value="InterPro"/>
</dbReference>
<dbReference type="InterPro" id="IPR001681">
    <property type="entry name" value="Neurokn_rcpt"/>
</dbReference>
<feature type="domain" description="G-protein coupled receptors family 1 profile" evidence="12">
    <location>
        <begin position="55"/>
        <end position="269"/>
    </location>
</feature>
<comment type="subcellular location">
    <subcellularLocation>
        <location evidence="1">Cell membrane</location>
        <topology evidence="1">Multi-pass membrane protein</topology>
    </subcellularLocation>
</comment>
<protein>
    <recommendedName>
        <fullName evidence="12">G-protein coupled receptors family 1 profile domain-containing protein</fullName>
    </recommendedName>
</protein>